<evidence type="ECO:0000256" key="2">
    <source>
        <dbReference type="ARBA" id="ARBA00023110"/>
    </source>
</evidence>
<organism evidence="6 7">
    <name type="scientific">Anaeromicrobium sediminis</name>
    <dbReference type="NCBI Taxonomy" id="1478221"/>
    <lineage>
        <taxon>Bacteria</taxon>
        <taxon>Bacillati</taxon>
        <taxon>Bacillota</taxon>
        <taxon>Clostridia</taxon>
        <taxon>Peptostreptococcales</taxon>
        <taxon>Thermotaleaceae</taxon>
        <taxon>Anaeromicrobium</taxon>
    </lineage>
</organism>
<dbReference type="PRINTS" id="PR00153">
    <property type="entry name" value="CSAPPISMRASE"/>
</dbReference>
<dbReference type="EC" id="5.2.1.8" evidence="4"/>
<evidence type="ECO:0000256" key="4">
    <source>
        <dbReference type="RuleBase" id="RU363019"/>
    </source>
</evidence>
<dbReference type="PROSITE" id="PS50072">
    <property type="entry name" value="CSA_PPIASE_2"/>
    <property type="match status" value="1"/>
</dbReference>
<dbReference type="AlphaFoldDB" id="A0A267MA99"/>
<dbReference type="Pfam" id="PF00160">
    <property type="entry name" value="Pro_isomerase"/>
    <property type="match status" value="1"/>
</dbReference>
<feature type="signal peptide" evidence="4">
    <location>
        <begin position="1"/>
        <end position="27"/>
    </location>
</feature>
<comment type="catalytic activity">
    <reaction evidence="4">
        <text>[protein]-peptidylproline (omega=180) = [protein]-peptidylproline (omega=0)</text>
        <dbReference type="Rhea" id="RHEA:16237"/>
        <dbReference type="Rhea" id="RHEA-COMP:10747"/>
        <dbReference type="Rhea" id="RHEA-COMP:10748"/>
        <dbReference type="ChEBI" id="CHEBI:83833"/>
        <dbReference type="ChEBI" id="CHEBI:83834"/>
        <dbReference type="EC" id="5.2.1.8"/>
    </reaction>
</comment>
<accession>A0A267MA99</accession>
<gene>
    <name evidence="6" type="ORF">CCE28_20745</name>
</gene>
<dbReference type="PANTHER" id="PTHR45625">
    <property type="entry name" value="PEPTIDYL-PROLYL CIS-TRANS ISOMERASE-RELATED"/>
    <property type="match status" value="1"/>
</dbReference>
<dbReference type="EMBL" id="NIBG01000034">
    <property type="protein sequence ID" value="PAB56501.1"/>
    <property type="molecule type" value="Genomic_DNA"/>
</dbReference>
<dbReference type="OrthoDB" id="9807797at2"/>
<feature type="domain" description="PPIase cyclophilin-type" evidence="5">
    <location>
        <begin position="43"/>
        <end position="206"/>
    </location>
</feature>
<dbReference type="Gene3D" id="2.40.100.10">
    <property type="entry name" value="Cyclophilin-like"/>
    <property type="match status" value="1"/>
</dbReference>
<reference evidence="6 7" key="1">
    <citation type="submission" date="2017-06" db="EMBL/GenBank/DDBJ databases">
        <title>Draft genome sequence of anaerobic fermentative bacterium Anaeromicrobium sediminis DY2726D isolated from West Pacific Ocean sediments.</title>
        <authorList>
            <person name="Zeng X."/>
        </authorList>
    </citation>
    <scope>NUCLEOTIDE SEQUENCE [LARGE SCALE GENOMIC DNA]</scope>
    <source>
        <strain evidence="6 7">DY2726D</strain>
    </source>
</reference>
<keyword evidence="7" id="KW-1185">Reference proteome</keyword>
<evidence type="ECO:0000313" key="7">
    <source>
        <dbReference type="Proteomes" id="UP000216024"/>
    </source>
</evidence>
<feature type="chain" id="PRO_5039744757" description="Peptidyl-prolyl cis-trans isomerase" evidence="4">
    <location>
        <begin position="28"/>
        <end position="211"/>
    </location>
</feature>
<keyword evidence="4" id="KW-0732">Signal</keyword>
<dbReference type="PROSITE" id="PS00170">
    <property type="entry name" value="CSA_PPIASE_1"/>
    <property type="match status" value="1"/>
</dbReference>
<dbReference type="InterPro" id="IPR044666">
    <property type="entry name" value="Cyclophilin_A-like"/>
</dbReference>
<proteinExistence type="inferred from homology"/>
<dbReference type="PROSITE" id="PS51257">
    <property type="entry name" value="PROKAR_LIPOPROTEIN"/>
    <property type="match status" value="1"/>
</dbReference>
<dbReference type="CDD" id="cd00317">
    <property type="entry name" value="cyclophilin"/>
    <property type="match status" value="1"/>
</dbReference>
<comment type="function">
    <text evidence="1 4">PPIases accelerate the folding of proteins. It catalyzes the cis-trans isomerization of proline imidic peptide bonds in oligopeptides.</text>
</comment>
<evidence type="ECO:0000256" key="1">
    <source>
        <dbReference type="ARBA" id="ARBA00002388"/>
    </source>
</evidence>
<evidence type="ECO:0000313" key="6">
    <source>
        <dbReference type="EMBL" id="PAB56501.1"/>
    </source>
</evidence>
<sequence length="211" mass="23234">MINFNMKRLIKSVCILFVMAIFMTGCASEKISEAPKEGVNIEHPKVQIEMEDGSKMVLELYPEYAPTTVENFISLSKSGFYDGLKFHRIIKDFMIQGGDPKGNGTGGSKNTINGEFAENGFKKNELKHTKGIISMARSNDPNSASSQFFIMDGDGSFLDGKYAAFGKLIDGEDTLDKIADTPVTTNPYSREVSVPKVDVVIKKIVVLDDNN</sequence>
<name>A0A267MA99_9FIRM</name>
<dbReference type="GO" id="GO:0006457">
    <property type="term" value="P:protein folding"/>
    <property type="evidence" value="ECO:0007669"/>
    <property type="project" value="InterPro"/>
</dbReference>
<dbReference type="InterPro" id="IPR029000">
    <property type="entry name" value="Cyclophilin-like_dom_sf"/>
</dbReference>
<dbReference type="GO" id="GO:0003755">
    <property type="term" value="F:peptidyl-prolyl cis-trans isomerase activity"/>
    <property type="evidence" value="ECO:0007669"/>
    <property type="project" value="UniProtKB-UniRule"/>
</dbReference>
<evidence type="ECO:0000259" key="5">
    <source>
        <dbReference type="PROSITE" id="PS50072"/>
    </source>
</evidence>
<keyword evidence="2 4" id="KW-0697">Rotamase</keyword>
<dbReference type="InterPro" id="IPR002130">
    <property type="entry name" value="Cyclophilin-type_PPIase_dom"/>
</dbReference>
<dbReference type="InterPro" id="IPR020892">
    <property type="entry name" value="Cyclophilin-type_PPIase_CS"/>
</dbReference>
<keyword evidence="3 4" id="KW-0413">Isomerase</keyword>
<dbReference type="SUPFAM" id="SSF50891">
    <property type="entry name" value="Cyclophilin-like"/>
    <property type="match status" value="1"/>
</dbReference>
<comment type="caution">
    <text evidence="6">The sequence shown here is derived from an EMBL/GenBank/DDBJ whole genome shotgun (WGS) entry which is preliminary data.</text>
</comment>
<dbReference type="Proteomes" id="UP000216024">
    <property type="component" value="Unassembled WGS sequence"/>
</dbReference>
<protein>
    <recommendedName>
        <fullName evidence="4">Peptidyl-prolyl cis-trans isomerase</fullName>
        <shortName evidence="4">PPIase</shortName>
        <ecNumber evidence="4">5.2.1.8</ecNumber>
    </recommendedName>
</protein>
<evidence type="ECO:0000256" key="3">
    <source>
        <dbReference type="ARBA" id="ARBA00023235"/>
    </source>
</evidence>
<comment type="similarity">
    <text evidence="4">Belongs to the cyclophilin-type PPIase family.</text>
</comment>
<dbReference type="PANTHER" id="PTHR45625:SF4">
    <property type="entry name" value="PEPTIDYLPROLYL ISOMERASE DOMAIN AND WD REPEAT-CONTAINING PROTEIN 1"/>
    <property type="match status" value="1"/>
</dbReference>